<feature type="transmembrane region" description="Helical" evidence="1">
    <location>
        <begin position="46"/>
        <end position="69"/>
    </location>
</feature>
<feature type="transmembrane region" description="Helical" evidence="1">
    <location>
        <begin position="12"/>
        <end position="34"/>
    </location>
</feature>
<sequence>MQDSMLQAMRDAPLIASIAGGCSLIVGVLGLVLLRRLRRRSLPLSLLVVATIPVLAVLTGTLGAAAVMFFSAHDLGVMLIVAAAAGAVALGAAPELAHLVSA</sequence>
<gene>
    <name evidence="2" type="ORF">SAMN06272737_14811</name>
</gene>
<dbReference type="EMBL" id="FZNO01000048">
    <property type="protein sequence ID" value="SNR96250.1"/>
    <property type="molecule type" value="Genomic_DNA"/>
</dbReference>
<proteinExistence type="predicted"/>
<reference evidence="2 3" key="1">
    <citation type="submission" date="2017-06" db="EMBL/GenBank/DDBJ databases">
        <authorList>
            <person name="Kim H.J."/>
            <person name="Triplett B.A."/>
        </authorList>
    </citation>
    <scope>NUCLEOTIDE SEQUENCE [LARGE SCALE GENOMIC DNA]</scope>
    <source>
        <strain evidence="2 3">DSM 44272</strain>
    </source>
</reference>
<keyword evidence="3" id="KW-1185">Reference proteome</keyword>
<dbReference type="AlphaFoldDB" id="A0A239AL66"/>
<evidence type="ECO:0000313" key="3">
    <source>
        <dbReference type="Proteomes" id="UP000198403"/>
    </source>
</evidence>
<organism evidence="2 3">
    <name type="scientific">Blastococcus mobilis</name>
    <dbReference type="NCBI Taxonomy" id="1938746"/>
    <lineage>
        <taxon>Bacteria</taxon>
        <taxon>Bacillati</taxon>
        <taxon>Actinomycetota</taxon>
        <taxon>Actinomycetes</taxon>
        <taxon>Geodermatophilales</taxon>
        <taxon>Geodermatophilaceae</taxon>
        <taxon>Blastococcus</taxon>
    </lineage>
</organism>
<evidence type="ECO:0000313" key="2">
    <source>
        <dbReference type="EMBL" id="SNR96250.1"/>
    </source>
</evidence>
<accession>A0A239AL66</accession>
<keyword evidence="1" id="KW-0812">Transmembrane</keyword>
<keyword evidence="1" id="KW-0472">Membrane</keyword>
<keyword evidence="1" id="KW-1133">Transmembrane helix</keyword>
<protein>
    <submittedName>
        <fullName evidence="2">Uncharacterized protein</fullName>
    </submittedName>
</protein>
<feature type="transmembrane region" description="Helical" evidence="1">
    <location>
        <begin position="75"/>
        <end position="93"/>
    </location>
</feature>
<dbReference type="Proteomes" id="UP000198403">
    <property type="component" value="Unassembled WGS sequence"/>
</dbReference>
<evidence type="ECO:0000256" key="1">
    <source>
        <dbReference type="SAM" id="Phobius"/>
    </source>
</evidence>
<dbReference type="RefSeq" id="WP_089338982.1">
    <property type="nucleotide sequence ID" value="NZ_FZNO01000048.1"/>
</dbReference>
<name>A0A239AL66_9ACTN</name>